<proteinExistence type="inferred from homology"/>
<evidence type="ECO:0000256" key="1">
    <source>
        <dbReference type="ARBA" id="ARBA00008007"/>
    </source>
</evidence>
<organism evidence="4 5">
    <name type="scientific">Citricoccus alkalitolerans</name>
    <dbReference type="NCBI Taxonomy" id="246603"/>
    <lineage>
        <taxon>Bacteria</taxon>
        <taxon>Bacillati</taxon>
        <taxon>Actinomycetota</taxon>
        <taxon>Actinomycetes</taxon>
        <taxon>Micrococcales</taxon>
        <taxon>Micrococcaceae</taxon>
        <taxon>Citricoccus</taxon>
    </lineage>
</organism>
<evidence type="ECO:0000313" key="4">
    <source>
        <dbReference type="EMBL" id="MFC4428104.1"/>
    </source>
</evidence>
<feature type="domain" description="Phosphoribosyltransferase" evidence="3">
    <location>
        <begin position="257"/>
        <end position="304"/>
    </location>
</feature>
<accession>A0ABV8XRF5</accession>
<reference evidence="5" key="1">
    <citation type="journal article" date="2019" name="Int. J. Syst. Evol. Microbiol.">
        <title>The Global Catalogue of Microorganisms (GCM) 10K type strain sequencing project: providing services to taxonomists for standard genome sequencing and annotation.</title>
        <authorList>
            <consortium name="The Broad Institute Genomics Platform"/>
            <consortium name="The Broad Institute Genome Sequencing Center for Infectious Disease"/>
            <person name="Wu L."/>
            <person name="Ma J."/>
        </authorList>
    </citation>
    <scope>NUCLEOTIDE SEQUENCE [LARGE SCALE GENOMIC DNA]</scope>
    <source>
        <strain evidence="5">CGMCC 1.12125</strain>
    </source>
</reference>
<dbReference type="PANTHER" id="PTHR47505">
    <property type="entry name" value="DNA UTILIZATION PROTEIN YHGH"/>
    <property type="match status" value="1"/>
</dbReference>
<evidence type="ECO:0000313" key="5">
    <source>
        <dbReference type="Proteomes" id="UP001595965"/>
    </source>
</evidence>
<keyword evidence="5" id="KW-1185">Reference proteome</keyword>
<dbReference type="CDD" id="cd06223">
    <property type="entry name" value="PRTases_typeI"/>
    <property type="match status" value="1"/>
</dbReference>
<dbReference type="Proteomes" id="UP001595965">
    <property type="component" value="Unassembled WGS sequence"/>
</dbReference>
<evidence type="ECO:0000259" key="3">
    <source>
        <dbReference type="Pfam" id="PF00156"/>
    </source>
</evidence>
<dbReference type="InterPro" id="IPR000836">
    <property type="entry name" value="PRTase_dom"/>
</dbReference>
<dbReference type="InterPro" id="IPR051910">
    <property type="entry name" value="ComF/GntX_DNA_util-trans"/>
</dbReference>
<sequence>MRLPSGCAVGLDRLVLTPAARALGRSGRELAGLLMPSLCVLCGRQDGTVCPECAPGLIAELLHPFRAEQDAAALPLYPVRTRPRSSLQSLSARLPGGVVLPAVSSGDGDPPMSQGGSEPTLHPVPVVAAARYGAEASRALLAFKDHGRTAVAGYLRPAVHRALSAAPRLLEAQGPFTLVPVPTSAAGFRARGYDPVEELLTGALPPGWQVAPGWLTHRRRPFVAASRPRSSHAGNGSRQRRRRGQDRFRTTRRYAASAHLEPGRNVVVFDDVMTTGSTLAATWHALEQAGIRPVGAVVVAAVTAPGTAPDEGLNSA</sequence>
<dbReference type="Pfam" id="PF00156">
    <property type="entry name" value="Pribosyltran"/>
    <property type="match status" value="1"/>
</dbReference>
<feature type="region of interest" description="Disordered" evidence="2">
    <location>
        <begin position="221"/>
        <end position="249"/>
    </location>
</feature>
<protein>
    <submittedName>
        <fullName evidence="4">ComF family protein</fullName>
    </submittedName>
</protein>
<evidence type="ECO:0000256" key="2">
    <source>
        <dbReference type="SAM" id="MobiDB-lite"/>
    </source>
</evidence>
<name>A0ABV8XRF5_9MICC</name>
<gene>
    <name evidence="4" type="ORF">ACFO0K_00230</name>
</gene>
<dbReference type="RefSeq" id="WP_344230669.1">
    <property type="nucleotide sequence ID" value="NZ_BAAALH010000002.1"/>
</dbReference>
<comment type="similarity">
    <text evidence="1">Belongs to the ComF/GntX family.</text>
</comment>
<dbReference type="SUPFAM" id="SSF53271">
    <property type="entry name" value="PRTase-like"/>
    <property type="match status" value="1"/>
</dbReference>
<comment type="caution">
    <text evidence="4">The sequence shown here is derived from an EMBL/GenBank/DDBJ whole genome shotgun (WGS) entry which is preliminary data.</text>
</comment>
<dbReference type="PANTHER" id="PTHR47505:SF1">
    <property type="entry name" value="DNA UTILIZATION PROTEIN YHGH"/>
    <property type="match status" value="1"/>
</dbReference>
<dbReference type="EMBL" id="JBHSEN010000001">
    <property type="protein sequence ID" value="MFC4428104.1"/>
    <property type="molecule type" value="Genomic_DNA"/>
</dbReference>
<dbReference type="InterPro" id="IPR029057">
    <property type="entry name" value="PRTase-like"/>
</dbReference>
<dbReference type="Gene3D" id="3.40.50.2020">
    <property type="match status" value="1"/>
</dbReference>